<reference evidence="1" key="1">
    <citation type="submission" date="2023-06" db="EMBL/GenBank/DDBJ databases">
        <authorList>
            <consortium name="Clinical and Environmental Microbiology Branch: Whole genome sequencing antimicrobial resistance pathogens in the healthcare setting"/>
        </authorList>
    </citation>
    <scope>NUCLEOTIDE SEQUENCE</scope>
    <source>
        <strain evidence="1">2021CK-01020</strain>
    </source>
</reference>
<accession>A0AAQ3LS43</accession>
<dbReference type="EMBL" id="CP136986">
    <property type="protein sequence ID" value="WOS81205.1"/>
    <property type="molecule type" value="Genomic_DNA"/>
</dbReference>
<name>A0AAQ3LS43_PSEAI</name>
<gene>
    <name evidence="1" type="ORF">L4V69_19165</name>
</gene>
<sequence>MNPQSPKTFEEWERCLVRHFLVVGSDGDASDIRSFEVTPTTLALACGAGIDQERNIEESFRIFMAGISNLPNRLNIGMQGASTRELPNFFIYLVMTLLIDSQLEGSGDGNEFRGKLRKWLNSEHGFQQLPGVNIMWGALGRWLDKRVDEGLPYRRLILPIIPKTWCHIGYTLRLTFPNKVDLRLMEVFLANCPQAESDPGLVVRSFPAILLNDRASDALKSAFSEFRESYLLGRRALADLRFWRLLRRAHAHSEKLERHSVVVDMMFDADGTREYFSSADQTSQAVFHPTLFLALNGVSAESSLNLSAAVKTGLLFFRQIGVGRWRAEARLCSAPQGLHMALARRHVSHLGSRLGRLVCEGDWFLTTTVHSYHSLHETLTPMGFFPRASEQIVRPRLSGGVRVAHGWLGRPGFLPHIESDTTDYIINPVDVRLEKESIVMEGGQLTALVPVEGSFVIEPERELVEKAAPWRLRVQLIRNALPHLGLGSSARYKLEQLNDWSRVSPSSVVFEGQDPLVWEEIVSESEDLLEAIYADGASGWEEAALVTLLRGVDTSTWDLLRCLQDAGIIEPRLRNGWKGRAWTLVAPRLVGVTRGNQNIAVIEGAVCASLIDEFRSVVARLGGQCFRRTGVSPWSPPVIGASVASVEALAEKMDWPLALQPMMPDAEPLAFVETHRMSDLHEVASAWDWNERRFKESASREEPFKLTRFSHPGGRDHDLYCLTSRSRLMNYLSRTAAIAAAHASSHTPLFEQRDDNLLVRLTCDGGLPDAVAAGLRRRLLRTAGPVGNEYFYPITQQALSWLSSLLPGCLAGPDLIDERPPTRLVAEARRSRGQQRLHWRKGRLTLPRHT</sequence>
<evidence type="ECO:0000313" key="1">
    <source>
        <dbReference type="EMBL" id="WOS81205.1"/>
    </source>
</evidence>
<dbReference type="KEGG" id="paeb:NCGM1900_4309"/>
<dbReference type="Proteomes" id="UP001297540">
    <property type="component" value="Chromosome"/>
</dbReference>
<organism evidence="1 2">
    <name type="scientific">Pseudomonas aeruginosa</name>
    <dbReference type="NCBI Taxonomy" id="287"/>
    <lineage>
        <taxon>Bacteria</taxon>
        <taxon>Pseudomonadati</taxon>
        <taxon>Pseudomonadota</taxon>
        <taxon>Gammaproteobacteria</taxon>
        <taxon>Pseudomonadales</taxon>
        <taxon>Pseudomonadaceae</taxon>
        <taxon>Pseudomonas</taxon>
    </lineage>
</organism>
<evidence type="ECO:0000313" key="2">
    <source>
        <dbReference type="Proteomes" id="UP001297540"/>
    </source>
</evidence>
<proteinExistence type="predicted"/>
<reference evidence="1" key="2">
    <citation type="submission" date="2023-10" db="EMBL/GenBank/DDBJ databases">
        <title>Pathogen: clinical or host-associated sample.</title>
        <authorList>
            <person name="Hergert J."/>
            <person name="Casey R."/>
            <person name="Wagner J."/>
            <person name="Young E.L."/>
            <person name="Oakeson K.F."/>
        </authorList>
    </citation>
    <scope>NUCLEOTIDE SEQUENCE</scope>
    <source>
        <strain evidence="1">2021CK-01020</strain>
    </source>
</reference>
<dbReference type="RefSeq" id="WP_003089200.1">
    <property type="nucleotide sequence ID" value="NZ_AP014622.1"/>
</dbReference>
<dbReference type="AlphaFoldDB" id="A0AAQ3LS43"/>
<protein>
    <submittedName>
        <fullName evidence="1">Uncharacterized protein</fullName>
    </submittedName>
</protein>